<evidence type="ECO:0000313" key="10">
    <source>
        <dbReference type="EMBL" id="KAF6047038.1"/>
    </source>
</evidence>
<keyword evidence="3" id="KW-0677">Repeat</keyword>
<keyword evidence="5" id="KW-0862">Zinc</keyword>
<dbReference type="Pfam" id="PF00096">
    <property type="entry name" value="zf-C2H2"/>
    <property type="match status" value="2"/>
</dbReference>
<evidence type="ECO:0000256" key="4">
    <source>
        <dbReference type="ARBA" id="ARBA00022771"/>
    </source>
</evidence>
<dbReference type="GO" id="GO:0005634">
    <property type="term" value="C:nucleus"/>
    <property type="evidence" value="ECO:0007669"/>
    <property type="project" value="UniProtKB-SubCell"/>
</dbReference>
<feature type="region of interest" description="Disordered" evidence="8">
    <location>
        <begin position="192"/>
        <end position="257"/>
    </location>
</feature>
<sequence length="1362" mass="151725">MNTTSIGLRSETSHSSLNHIPDDGRSEEEPTPTPTPTPLSAESTPIEKETDDNSKHTKTKKTKNIPMELTAYGTTPSGKPRLFVCQICTRAFARLEHLRRHERSHTKEKPFSCGVCQRKFSRRDLLLRHAQKLHAGCTDAITRLRRKSIRSKEDEGEDEASPVAQDTTKIKAEPVEFNLNLFDSKANTTKAKVSKAKRNSSAFAQQPSLPTGATVTPASSTSSSANATRKSSNPANLKRQALEHNRHTPDLTGSTGIAITPTRARRGTSFSAQSGANYAVNIPEFSDVYPQSDNVEFSTPQFLPSSSADEMNWLDNLAHIPGLSDTSNIVKMQRTSSITSGINGYPTPPVNVSHHGSFSHPSTFTAMGQTRTDSVNSTNSQFDGGYMMPTVTLTSQEIQNGVNAHHQHQLQHQHQHQLQQQQQPPPLPQQQQQQQQQQPQQPQQQPPPPSQAQPQAQSQTFHHTGQLDKYLDGSGYSFYDIPDDVLDQALHMDPTSHIRVLTPILQEPDEDRVPGRTDEAVNPEWNFLNDIDELTHEIDVGAKFMPGGYSFYGDQFSASSSGVDASSPANLKSPPKANSSQSNVVNPVFENTIDQHTLLNLENATTPQRELFEQMPKMRLSNFSRNKMFTNHMRQLISRALNKYPISGISTPVIPSNEKLESFLYRFVGEFLAHFSFIHVSKLNEYEIMSMASDEDESNESARVCLPLLAATIGALLANCKSESEHLYEASRRAIHIYLESRKNPPQTKANDGGGSTKNPLWLIQSLTLSVIYGLFSDNPNNVFIVMRQLNALNSLVKTSIKTNEAILFSIHGEDRMIYDKLVESSKKQAEEVSLFSNTLSDELKFKNLINLQSQSRIVYIIYRLTNFLSMLYNVPLTLSANDLGELVVPNRNDEYLWSFKSYQDFQESCSMNGETLNMYSRTSTIQFKELLLRISKSASPSVPANEELDRSIAFSLDQLGKCGFTSLVHGIYEIKQYKEMAKIDAFKVLDEISVHFPMDGDKHKLQRDYEKIDYLLLSNYTKIVTALNMKFIKDQLWFKTFQDLVNNFDFAFTSFPSKGDENVDDDYLRVADCCIELIKLLSFGTIEIGGSNLHQQPQTGAKHSSEILGQDPFSTDFGYLDNTSNSFIDDHSFLHHENTNNNHGHSASQNTVKIQFSSQFEPTKDLVHAQMLFHAFNTMVLFSIYLIRRKSLLCKQGLLGDETHCESLKPLTTKLQSMVSVVDQIAAELNQHGYKHPGGDEFGGGGGSNAGIANPSSTTSPLQPGGGGGSSAHTSPQVKLEHGWSTLSYLTSGNPAAATVAVANDTLEPSIETTLHILDVGELMMSYLYESQLRVSILKKLAVNLSMMKRYVVENKDKLVD</sequence>
<dbReference type="GO" id="GO:0000978">
    <property type="term" value="F:RNA polymerase II cis-regulatory region sequence-specific DNA binding"/>
    <property type="evidence" value="ECO:0007669"/>
    <property type="project" value="InterPro"/>
</dbReference>
<organism evidence="10 11">
    <name type="scientific">Candida parapsilosis</name>
    <name type="common">Yeast</name>
    <dbReference type="NCBI Taxonomy" id="5480"/>
    <lineage>
        <taxon>Eukaryota</taxon>
        <taxon>Fungi</taxon>
        <taxon>Dikarya</taxon>
        <taxon>Ascomycota</taxon>
        <taxon>Saccharomycotina</taxon>
        <taxon>Pichiomycetes</taxon>
        <taxon>Debaryomycetaceae</taxon>
        <taxon>Candida/Lodderomyces clade</taxon>
        <taxon>Candida</taxon>
    </lineage>
</organism>
<dbReference type="SMART" id="SM00355">
    <property type="entry name" value="ZnF_C2H2"/>
    <property type="match status" value="2"/>
</dbReference>
<dbReference type="PROSITE" id="PS00028">
    <property type="entry name" value="ZINC_FINGER_C2H2_1"/>
    <property type="match status" value="2"/>
</dbReference>
<feature type="compositionally biased region" description="Basic residues" evidence="8">
    <location>
        <begin position="405"/>
        <end position="415"/>
    </location>
</feature>
<feature type="region of interest" description="Disordered" evidence="8">
    <location>
        <begin position="402"/>
        <end position="462"/>
    </location>
</feature>
<evidence type="ECO:0000256" key="7">
    <source>
        <dbReference type="PROSITE-ProRule" id="PRU00042"/>
    </source>
</evidence>
<dbReference type="FunFam" id="3.30.160.60:FF:000145">
    <property type="entry name" value="Zinc finger protein 574"/>
    <property type="match status" value="1"/>
</dbReference>
<reference evidence="10" key="1">
    <citation type="submission" date="2020-03" db="EMBL/GenBank/DDBJ databases">
        <title>FDA dAtabase for Regulatory Grade micrObial Sequences (FDA-ARGOS): Supporting development and validation of Infectious Disease Dx tests.</title>
        <authorList>
            <person name="Campos J."/>
            <person name="Goldberg B."/>
            <person name="Tallon L."/>
            <person name="Sadzewicz L."/>
            <person name="Vavikolanu K."/>
            <person name="Mehta A."/>
            <person name="Aluvathingal J."/>
            <person name="Nadendla S."/>
            <person name="Nandy P."/>
            <person name="Geyer C."/>
            <person name="Yan Y."/>
            <person name="Sichtig H."/>
        </authorList>
    </citation>
    <scope>NUCLEOTIDE SEQUENCE [LARGE SCALE GENOMIC DNA]</scope>
    <source>
        <strain evidence="10">FDAARGOS_652</strain>
    </source>
</reference>
<dbReference type="InterPro" id="IPR013087">
    <property type="entry name" value="Znf_C2H2_type"/>
</dbReference>
<feature type="compositionally biased region" description="Gly residues" evidence="8">
    <location>
        <begin position="1241"/>
        <end position="1250"/>
    </location>
</feature>
<dbReference type="InterPro" id="IPR051059">
    <property type="entry name" value="VerF-like"/>
</dbReference>
<keyword evidence="6" id="KW-0539">Nucleus</keyword>
<feature type="region of interest" description="Disordered" evidence="8">
    <location>
        <begin position="1"/>
        <end position="73"/>
    </location>
</feature>
<comment type="caution">
    <text evidence="10">The sequence shown here is derived from an EMBL/GenBank/DDBJ whole genome shotgun (WGS) entry which is preliminary data.</text>
</comment>
<dbReference type="SUPFAM" id="SSF81995">
    <property type="entry name" value="beta-sandwich domain of Sec23/24"/>
    <property type="match status" value="1"/>
</dbReference>
<evidence type="ECO:0000256" key="3">
    <source>
        <dbReference type="ARBA" id="ARBA00022737"/>
    </source>
</evidence>
<evidence type="ECO:0000256" key="1">
    <source>
        <dbReference type="ARBA" id="ARBA00004123"/>
    </source>
</evidence>
<dbReference type="PANTHER" id="PTHR40626:SF28">
    <property type="entry name" value="REGULATORY PROTEIN ADR1"/>
    <property type="match status" value="1"/>
</dbReference>
<accession>A0A8X7NJ07</accession>
<dbReference type="Proteomes" id="UP000590412">
    <property type="component" value="Unassembled WGS sequence"/>
</dbReference>
<keyword evidence="4 7" id="KW-0863">Zinc-finger</keyword>
<feature type="region of interest" description="Disordered" evidence="8">
    <location>
        <begin position="149"/>
        <end position="169"/>
    </location>
</feature>
<feature type="region of interest" description="Disordered" evidence="8">
    <location>
        <begin position="562"/>
        <end position="583"/>
    </location>
</feature>
<feature type="compositionally biased region" description="Low complexity" evidence="8">
    <location>
        <begin position="211"/>
        <end position="232"/>
    </location>
</feature>
<feature type="compositionally biased region" description="Basic and acidic residues" evidence="8">
    <location>
        <begin position="45"/>
        <end position="55"/>
    </location>
</feature>
<keyword evidence="2" id="KW-0479">Metal-binding</keyword>
<feature type="domain" description="C2H2-type" evidence="9">
    <location>
        <begin position="111"/>
        <end position="139"/>
    </location>
</feature>
<comment type="subcellular location">
    <subcellularLocation>
        <location evidence="1">Nucleus</location>
    </subcellularLocation>
</comment>
<dbReference type="GO" id="GO:0000981">
    <property type="term" value="F:DNA-binding transcription factor activity, RNA polymerase II-specific"/>
    <property type="evidence" value="ECO:0007669"/>
    <property type="project" value="InterPro"/>
</dbReference>
<evidence type="ECO:0000256" key="8">
    <source>
        <dbReference type="SAM" id="MobiDB-lite"/>
    </source>
</evidence>
<dbReference type="PANTHER" id="PTHR40626">
    <property type="entry name" value="MIP31509P"/>
    <property type="match status" value="1"/>
</dbReference>
<protein>
    <submittedName>
        <fullName evidence="10">Zinc finger, C2H2 type family protein</fullName>
    </submittedName>
</protein>
<evidence type="ECO:0000259" key="9">
    <source>
        <dbReference type="PROSITE" id="PS50157"/>
    </source>
</evidence>
<gene>
    <name evidence="10" type="ORF">FOB60_004574</name>
</gene>
<evidence type="ECO:0000313" key="11">
    <source>
        <dbReference type="Proteomes" id="UP000590412"/>
    </source>
</evidence>
<evidence type="ECO:0000256" key="5">
    <source>
        <dbReference type="ARBA" id="ARBA00022833"/>
    </source>
</evidence>
<dbReference type="InterPro" id="IPR036236">
    <property type="entry name" value="Znf_C2H2_sf"/>
</dbReference>
<feature type="region of interest" description="Disordered" evidence="8">
    <location>
        <begin position="1234"/>
        <end position="1278"/>
    </location>
</feature>
<evidence type="ECO:0000256" key="2">
    <source>
        <dbReference type="ARBA" id="ARBA00022723"/>
    </source>
</evidence>
<evidence type="ECO:0000256" key="6">
    <source>
        <dbReference type="ARBA" id="ARBA00023242"/>
    </source>
</evidence>
<dbReference type="PROSITE" id="PS50157">
    <property type="entry name" value="ZINC_FINGER_C2H2_2"/>
    <property type="match status" value="2"/>
</dbReference>
<feature type="compositionally biased region" description="Basic and acidic residues" evidence="8">
    <location>
        <begin position="240"/>
        <end position="249"/>
    </location>
</feature>
<feature type="compositionally biased region" description="Polar residues" evidence="8">
    <location>
        <begin position="199"/>
        <end position="209"/>
    </location>
</feature>
<dbReference type="Gene3D" id="3.30.160.60">
    <property type="entry name" value="Classic Zinc Finger"/>
    <property type="match status" value="2"/>
</dbReference>
<feature type="domain" description="C2H2-type" evidence="9">
    <location>
        <begin position="83"/>
        <end position="110"/>
    </location>
</feature>
<dbReference type="EMBL" id="JABWAB010000007">
    <property type="protein sequence ID" value="KAF6047038.1"/>
    <property type="molecule type" value="Genomic_DNA"/>
</dbReference>
<dbReference type="GO" id="GO:0008270">
    <property type="term" value="F:zinc ion binding"/>
    <property type="evidence" value="ECO:0007669"/>
    <property type="project" value="UniProtKB-KW"/>
</dbReference>
<dbReference type="GO" id="GO:0000785">
    <property type="term" value="C:chromatin"/>
    <property type="evidence" value="ECO:0007669"/>
    <property type="project" value="TreeGrafter"/>
</dbReference>
<proteinExistence type="predicted"/>
<feature type="compositionally biased region" description="Low complexity" evidence="8">
    <location>
        <begin position="429"/>
        <end position="443"/>
    </location>
</feature>
<dbReference type="SUPFAM" id="SSF57667">
    <property type="entry name" value="beta-beta-alpha zinc fingers"/>
    <property type="match status" value="1"/>
</dbReference>
<name>A0A8X7NJ07_CANPA</name>